<dbReference type="PANTHER" id="PTHR24043">
    <property type="entry name" value="SCAVENGER RECEPTOR CLASS F"/>
    <property type="match status" value="1"/>
</dbReference>
<dbReference type="InterPro" id="IPR001304">
    <property type="entry name" value="C-type_lectin-like"/>
</dbReference>
<proteinExistence type="predicted"/>
<feature type="domain" description="C-type lectin" evidence="4">
    <location>
        <begin position="31"/>
        <end position="144"/>
    </location>
</feature>
<protein>
    <recommendedName>
        <fullName evidence="4">C-type lectin domain-containing protein</fullName>
    </recommendedName>
</protein>
<feature type="chain" id="PRO_5042100718" description="C-type lectin domain-containing protein" evidence="3">
    <location>
        <begin position="28"/>
        <end position="509"/>
    </location>
</feature>
<evidence type="ECO:0000256" key="3">
    <source>
        <dbReference type="SAM" id="SignalP"/>
    </source>
</evidence>
<evidence type="ECO:0000313" key="6">
    <source>
        <dbReference type="Proteomes" id="UP001283361"/>
    </source>
</evidence>
<keyword evidence="2" id="KW-1133">Transmembrane helix</keyword>
<accession>A0AAE0YN01</accession>
<evidence type="ECO:0000313" key="5">
    <source>
        <dbReference type="EMBL" id="KAK3751428.1"/>
    </source>
</evidence>
<dbReference type="InterPro" id="IPR016186">
    <property type="entry name" value="C-type_lectin-like/link_sf"/>
</dbReference>
<keyword evidence="2" id="KW-0472">Membrane</keyword>
<feature type="signal peptide" evidence="3">
    <location>
        <begin position="1"/>
        <end position="27"/>
    </location>
</feature>
<keyword evidence="3" id="KW-0732">Signal</keyword>
<dbReference type="InterPro" id="IPR042635">
    <property type="entry name" value="MEGF10/SREC1/2-like"/>
</dbReference>
<feature type="transmembrane region" description="Helical" evidence="2">
    <location>
        <begin position="444"/>
        <end position="469"/>
    </location>
</feature>
<evidence type="ECO:0000259" key="4">
    <source>
        <dbReference type="SMART" id="SM00034"/>
    </source>
</evidence>
<dbReference type="CDD" id="cd00037">
    <property type="entry name" value="CLECT"/>
    <property type="match status" value="1"/>
</dbReference>
<organism evidence="5 6">
    <name type="scientific">Elysia crispata</name>
    <name type="common">lettuce slug</name>
    <dbReference type="NCBI Taxonomy" id="231223"/>
    <lineage>
        <taxon>Eukaryota</taxon>
        <taxon>Metazoa</taxon>
        <taxon>Spiralia</taxon>
        <taxon>Lophotrochozoa</taxon>
        <taxon>Mollusca</taxon>
        <taxon>Gastropoda</taxon>
        <taxon>Heterobranchia</taxon>
        <taxon>Euthyneura</taxon>
        <taxon>Panpulmonata</taxon>
        <taxon>Sacoglossa</taxon>
        <taxon>Placobranchoidea</taxon>
        <taxon>Plakobranchidae</taxon>
        <taxon>Elysia</taxon>
    </lineage>
</organism>
<keyword evidence="6" id="KW-1185">Reference proteome</keyword>
<dbReference type="Proteomes" id="UP001283361">
    <property type="component" value="Unassembled WGS sequence"/>
</dbReference>
<dbReference type="GO" id="GO:0005044">
    <property type="term" value="F:scavenger receptor activity"/>
    <property type="evidence" value="ECO:0007669"/>
    <property type="project" value="InterPro"/>
</dbReference>
<comment type="caution">
    <text evidence="5">The sequence shown here is derived from an EMBL/GenBank/DDBJ whole genome shotgun (WGS) entry which is preliminary data.</text>
</comment>
<name>A0AAE0YN01_9GAST</name>
<dbReference type="Gene3D" id="3.10.100.10">
    <property type="entry name" value="Mannose-Binding Protein A, subunit A"/>
    <property type="match status" value="1"/>
</dbReference>
<dbReference type="Gene3D" id="2.170.300.10">
    <property type="entry name" value="Tie2 ligand-binding domain superfamily"/>
    <property type="match status" value="2"/>
</dbReference>
<gene>
    <name evidence="5" type="ORF">RRG08_051154</name>
</gene>
<dbReference type="SMART" id="SM00034">
    <property type="entry name" value="CLECT"/>
    <property type="match status" value="1"/>
</dbReference>
<dbReference type="AlphaFoldDB" id="A0AAE0YN01"/>
<sequence>MKLRQISVTLLIGCVIYFLSLAHECIADFSCPPGWKSTNSFSTACIKVFNSITNRDEARKTCQAYGGDLVRILDMTRRRFLADMLLPGVFYWTGHKYSSEGKLLKSIDDIEEKKTSLAEYDACVTLLIKVVDVPCRNQASSICEIPPVCESNTYGSNCSKRCSPHCGGANNSCDNRNGSCVYGCISGYHGDSCESACEDNTYGPDCLEKCSPNCGGANNSCDTINGSCLFGCLDGYRGALCDSVCENNTYGANCSKRCSPHCAGASCDNRNGSCANGCVDGYHGEFCASVCESNTYGSNCSKRCSPHCGGANNSCDNRNGSCVYGCISGYHGDSCESACEDNTYGPDCLEKCSPNCGGANNSCDTINGSCVFGCLDGYRGALCDSVCENNTYGENCSKPCSPNCASNNTCDKINGTCVFGCLYGYQGALCDIEIKSVTARSRNIIYTTTAIISSVVFFLVVLCACGAMVPMNRAMNQPWGSTGHNSQTEYEEQPFYYSFRYSYSDTIYN</sequence>
<evidence type="ECO:0000256" key="2">
    <source>
        <dbReference type="SAM" id="Phobius"/>
    </source>
</evidence>
<evidence type="ECO:0000256" key="1">
    <source>
        <dbReference type="ARBA" id="ARBA00022536"/>
    </source>
</evidence>
<dbReference type="SUPFAM" id="SSF56436">
    <property type="entry name" value="C-type lectin-like"/>
    <property type="match status" value="1"/>
</dbReference>
<dbReference type="EMBL" id="JAWDGP010005819">
    <property type="protein sequence ID" value="KAK3751428.1"/>
    <property type="molecule type" value="Genomic_DNA"/>
</dbReference>
<keyword evidence="2" id="KW-0812">Transmembrane</keyword>
<dbReference type="PANTHER" id="PTHR24043:SF8">
    <property type="entry name" value="EGF-LIKE DOMAIN-CONTAINING PROTEIN"/>
    <property type="match status" value="1"/>
</dbReference>
<reference evidence="5" key="1">
    <citation type="journal article" date="2023" name="G3 (Bethesda)">
        <title>A reference genome for the long-term kleptoplast-retaining sea slug Elysia crispata morphotype clarki.</title>
        <authorList>
            <person name="Eastman K.E."/>
            <person name="Pendleton A.L."/>
            <person name="Shaikh M.A."/>
            <person name="Suttiyut T."/>
            <person name="Ogas R."/>
            <person name="Tomko P."/>
            <person name="Gavelis G."/>
            <person name="Widhalm J.R."/>
            <person name="Wisecaver J.H."/>
        </authorList>
    </citation>
    <scope>NUCLEOTIDE SEQUENCE</scope>
    <source>
        <strain evidence="5">ECLA1</strain>
    </source>
</reference>
<keyword evidence="1" id="KW-0245">EGF-like domain</keyword>
<dbReference type="InterPro" id="IPR016187">
    <property type="entry name" value="CTDL_fold"/>
</dbReference>